<proteinExistence type="predicted"/>
<accession>A0A9W4WNJ6</accession>
<dbReference type="InterPro" id="IPR011333">
    <property type="entry name" value="SKP1/BTB/POZ_sf"/>
</dbReference>
<dbReference type="PROSITE" id="PS50097">
    <property type="entry name" value="BTB"/>
    <property type="match status" value="1"/>
</dbReference>
<dbReference type="Proteomes" id="UP001153678">
    <property type="component" value="Unassembled WGS sequence"/>
</dbReference>
<name>A0A9W4WNJ6_9GLOM</name>
<comment type="caution">
    <text evidence="2">The sequence shown here is derived from an EMBL/GenBank/DDBJ whole genome shotgun (WGS) entry which is preliminary data.</text>
</comment>
<dbReference type="AlphaFoldDB" id="A0A9W4WNJ6"/>
<dbReference type="OrthoDB" id="6359816at2759"/>
<keyword evidence="3" id="KW-1185">Reference proteome</keyword>
<feature type="domain" description="BTB" evidence="1">
    <location>
        <begin position="28"/>
        <end position="94"/>
    </location>
</feature>
<dbReference type="Gene3D" id="3.30.710.10">
    <property type="entry name" value="Potassium Channel Kv1.1, Chain A"/>
    <property type="match status" value="1"/>
</dbReference>
<evidence type="ECO:0000313" key="3">
    <source>
        <dbReference type="Proteomes" id="UP001153678"/>
    </source>
</evidence>
<dbReference type="InterPro" id="IPR000210">
    <property type="entry name" value="BTB/POZ_dom"/>
</dbReference>
<sequence length="328" mass="38176">MQFNSKKNIKADSLSDDLKFALDNPLYSDVKIKGNDGKEISAHLIILVARSEMFRLLIEMKDSTQNVIEFPEFSSKTLHVVLEYLYTGKVTEATLKIEIIAKAFHSADYFLLEPLKHQIIEFFTYYLTSHEDRINVSAKILSQLLKFMDTSNNELANSLCNIINSAPLKSIEYCNLNDKALNYILSKIEREESEEYSKSEYELLHYIILWAANEISEDAFSFYKSYLPSTEIIERFDSTFMQKWKGNFLYNMEESHAKYRSTMIKKTSSLIKYVNLRQIHPLVISNVIEPLNGIVDFKILIDTYRNQALLAEKYLIYREKLLVVKKAS</sequence>
<evidence type="ECO:0000313" key="2">
    <source>
        <dbReference type="EMBL" id="CAI2167094.1"/>
    </source>
</evidence>
<dbReference type="SUPFAM" id="SSF54695">
    <property type="entry name" value="POZ domain"/>
    <property type="match status" value="1"/>
</dbReference>
<dbReference type="Pfam" id="PF00651">
    <property type="entry name" value="BTB"/>
    <property type="match status" value="1"/>
</dbReference>
<dbReference type="InterPro" id="IPR051481">
    <property type="entry name" value="BTB-POZ/Galectin-3-binding"/>
</dbReference>
<dbReference type="PANTHER" id="PTHR24410">
    <property type="entry name" value="HL07962P-RELATED"/>
    <property type="match status" value="1"/>
</dbReference>
<organism evidence="2 3">
    <name type="scientific">Funneliformis geosporum</name>
    <dbReference type="NCBI Taxonomy" id="1117311"/>
    <lineage>
        <taxon>Eukaryota</taxon>
        <taxon>Fungi</taxon>
        <taxon>Fungi incertae sedis</taxon>
        <taxon>Mucoromycota</taxon>
        <taxon>Glomeromycotina</taxon>
        <taxon>Glomeromycetes</taxon>
        <taxon>Glomerales</taxon>
        <taxon>Glomeraceae</taxon>
        <taxon>Funneliformis</taxon>
    </lineage>
</organism>
<dbReference type="SMART" id="SM00225">
    <property type="entry name" value="BTB"/>
    <property type="match status" value="1"/>
</dbReference>
<gene>
    <name evidence="2" type="ORF">FWILDA_LOCUS2900</name>
</gene>
<reference evidence="2" key="1">
    <citation type="submission" date="2022-08" db="EMBL/GenBank/DDBJ databases">
        <authorList>
            <person name="Kallberg Y."/>
            <person name="Tangrot J."/>
            <person name="Rosling A."/>
        </authorList>
    </citation>
    <scope>NUCLEOTIDE SEQUENCE</scope>
    <source>
        <strain evidence="2">Wild A</strain>
    </source>
</reference>
<evidence type="ECO:0000259" key="1">
    <source>
        <dbReference type="PROSITE" id="PS50097"/>
    </source>
</evidence>
<dbReference type="PANTHER" id="PTHR24410:SF23">
    <property type="entry name" value="BTB DOMAIN-CONTAINING PROTEIN-RELATED"/>
    <property type="match status" value="1"/>
</dbReference>
<protein>
    <submittedName>
        <fullName evidence="2">4377_t:CDS:1</fullName>
    </submittedName>
</protein>
<dbReference type="EMBL" id="CAMKVN010000360">
    <property type="protein sequence ID" value="CAI2167094.1"/>
    <property type="molecule type" value="Genomic_DNA"/>
</dbReference>